<gene>
    <name evidence="2" type="ORF">LZA78_17745</name>
</gene>
<evidence type="ECO:0000313" key="3">
    <source>
        <dbReference type="Proteomes" id="UP001521181"/>
    </source>
</evidence>
<dbReference type="Pfam" id="PF14378">
    <property type="entry name" value="PAP2_3"/>
    <property type="match status" value="1"/>
</dbReference>
<sequence>ARRRWVAALAWAHAVVTGVVVVGTGNHWVLDVVAGWAVVLIAWRTVGPERTAGPTPGEQTVLTPIERDLGAGRSLTRA</sequence>
<reference evidence="2 3" key="1">
    <citation type="submission" date="2021-12" db="EMBL/GenBank/DDBJ databases">
        <title>Sinirhodobacter sp. WL0062 is a bacterium isolated from seawater.</title>
        <authorList>
            <person name="Wang L."/>
            <person name="He W."/>
            <person name="Zhang D.-F."/>
        </authorList>
    </citation>
    <scope>NUCLEOTIDE SEQUENCE [LARGE SCALE GENOMIC DNA]</scope>
    <source>
        <strain evidence="2 3">WL0062</strain>
    </source>
</reference>
<organism evidence="2 3">
    <name type="scientific">Rhodobacter flavimaris</name>
    <dbReference type="NCBI Taxonomy" id="2907145"/>
    <lineage>
        <taxon>Bacteria</taxon>
        <taxon>Pseudomonadati</taxon>
        <taxon>Pseudomonadota</taxon>
        <taxon>Alphaproteobacteria</taxon>
        <taxon>Rhodobacterales</taxon>
        <taxon>Rhodobacter group</taxon>
        <taxon>Rhodobacter</taxon>
    </lineage>
</organism>
<dbReference type="Proteomes" id="UP001521181">
    <property type="component" value="Unassembled WGS sequence"/>
</dbReference>
<evidence type="ECO:0000313" key="2">
    <source>
        <dbReference type="EMBL" id="MCE5975291.1"/>
    </source>
</evidence>
<feature type="domain" description="Inositolphosphotransferase Aur1/Ipt1" evidence="1">
    <location>
        <begin position="2"/>
        <end position="43"/>
    </location>
</feature>
<name>A0ABS8Z2J2_9RHOB</name>
<feature type="non-terminal residue" evidence="2">
    <location>
        <position position="1"/>
    </location>
</feature>
<proteinExistence type="predicted"/>
<dbReference type="RefSeq" id="WP_233678193.1">
    <property type="nucleotide sequence ID" value="NZ_JAJUOS010000087.1"/>
</dbReference>
<keyword evidence="3" id="KW-1185">Reference proteome</keyword>
<comment type="caution">
    <text evidence="2">The sequence shown here is derived from an EMBL/GenBank/DDBJ whole genome shotgun (WGS) entry which is preliminary data.</text>
</comment>
<dbReference type="EMBL" id="JAJUOS010000087">
    <property type="protein sequence ID" value="MCE5975291.1"/>
    <property type="molecule type" value="Genomic_DNA"/>
</dbReference>
<protein>
    <submittedName>
        <fullName evidence="2">Phosphatase PAP2 family protein</fullName>
    </submittedName>
</protein>
<dbReference type="InterPro" id="IPR026841">
    <property type="entry name" value="Aur1/Ipt1"/>
</dbReference>
<evidence type="ECO:0000259" key="1">
    <source>
        <dbReference type="Pfam" id="PF14378"/>
    </source>
</evidence>
<accession>A0ABS8Z2J2</accession>